<proteinExistence type="predicted"/>
<evidence type="ECO:0000313" key="1">
    <source>
        <dbReference type="EMBL" id="KAH7657801.1"/>
    </source>
</evidence>
<keyword evidence="2" id="KW-1185">Reference proteome</keyword>
<reference evidence="2" key="1">
    <citation type="journal article" date="2022" name="Nat. Commun.">
        <title>Chromosome evolution and the genetic basis of agronomically important traits in greater yam.</title>
        <authorList>
            <person name="Bredeson J.V."/>
            <person name="Lyons J.B."/>
            <person name="Oniyinde I.O."/>
            <person name="Okereke N.R."/>
            <person name="Kolade O."/>
            <person name="Nnabue I."/>
            <person name="Nwadili C.O."/>
            <person name="Hribova E."/>
            <person name="Parker M."/>
            <person name="Nwogha J."/>
            <person name="Shu S."/>
            <person name="Carlson J."/>
            <person name="Kariba R."/>
            <person name="Muthemba S."/>
            <person name="Knop K."/>
            <person name="Barton G.J."/>
            <person name="Sherwood A.V."/>
            <person name="Lopez-Montes A."/>
            <person name="Asiedu R."/>
            <person name="Jamnadass R."/>
            <person name="Muchugi A."/>
            <person name="Goodstein D."/>
            <person name="Egesi C.N."/>
            <person name="Featherston J."/>
            <person name="Asfaw A."/>
            <person name="Simpson G.G."/>
            <person name="Dolezel J."/>
            <person name="Hendre P.S."/>
            <person name="Van Deynze A."/>
            <person name="Kumar P.L."/>
            <person name="Obidiegwu J.E."/>
            <person name="Bhattacharjee R."/>
            <person name="Rokhsar D.S."/>
        </authorList>
    </citation>
    <scope>NUCLEOTIDE SEQUENCE [LARGE SCALE GENOMIC DNA]</scope>
    <source>
        <strain evidence="2">cv. TDa95/00328</strain>
    </source>
</reference>
<protein>
    <submittedName>
        <fullName evidence="1">Homeobox-like domain-containing protein</fullName>
    </submittedName>
</protein>
<dbReference type="Proteomes" id="UP000827976">
    <property type="component" value="Chromosome 17"/>
</dbReference>
<dbReference type="EMBL" id="CM037027">
    <property type="protein sequence ID" value="KAH7657801.1"/>
    <property type="molecule type" value="Genomic_DNA"/>
</dbReference>
<gene>
    <name evidence="1" type="ORF">IHE45_17G045200</name>
</gene>
<comment type="caution">
    <text evidence="1">The sequence shown here is derived from an EMBL/GenBank/DDBJ whole genome shotgun (WGS) entry which is preliminary data.</text>
</comment>
<name>A0ACB7UC29_DIOAL</name>
<organism evidence="1 2">
    <name type="scientific">Dioscorea alata</name>
    <name type="common">Purple yam</name>
    <dbReference type="NCBI Taxonomy" id="55571"/>
    <lineage>
        <taxon>Eukaryota</taxon>
        <taxon>Viridiplantae</taxon>
        <taxon>Streptophyta</taxon>
        <taxon>Embryophyta</taxon>
        <taxon>Tracheophyta</taxon>
        <taxon>Spermatophyta</taxon>
        <taxon>Magnoliopsida</taxon>
        <taxon>Liliopsida</taxon>
        <taxon>Dioscoreales</taxon>
        <taxon>Dioscoreaceae</taxon>
        <taxon>Dioscorea</taxon>
    </lineage>
</organism>
<sequence>MESSPPRKPPNPALPYREDCWSEGETSVLVDAWGDRYLELSRGNLRQKHWQEVADAVNSRPAGARRPPRTDVQCKNRIDTLKKKYKVEKARIVDSGGALASQWQFFTRLDALIGSSVSGSKKPSPPSPPPPLALPLPYHRKSSPLPLPAAAAVSSRPEKRHPPALPPVNDSFRRRFTTAAAAAAAAAAASAEVDTGSSSRSFGSSRSSRERPAKRWKRGREDETDGIRALARAITRFGEMYEKVEAAKQRQMMELERQRMEFAKNLEFQRMEIFVDSQIKLEKIKRSGRSDAVELGSLAALPFLFDSVSMNLNQIQVIGMDC</sequence>
<evidence type="ECO:0000313" key="2">
    <source>
        <dbReference type="Proteomes" id="UP000827976"/>
    </source>
</evidence>
<accession>A0ACB7UC29</accession>